<dbReference type="RefSeq" id="WP_187746143.1">
    <property type="nucleotide sequence ID" value="NZ_CP060828.1"/>
</dbReference>
<dbReference type="AlphaFoldDB" id="A0A7H0I8I8"/>
<accession>A0A7H0I8I8</accession>
<dbReference type="SUPFAM" id="SSF54593">
    <property type="entry name" value="Glyoxalase/Bleomycin resistance protein/Dihydroxybiphenyl dioxygenase"/>
    <property type="match status" value="2"/>
</dbReference>
<dbReference type="InterPro" id="IPR029068">
    <property type="entry name" value="Glyas_Bleomycin-R_OHBP_Dase"/>
</dbReference>
<dbReference type="InterPro" id="IPR037523">
    <property type="entry name" value="VOC_core"/>
</dbReference>
<dbReference type="Proteomes" id="UP000516052">
    <property type="component" value="Chromosome"/>
</dbReference>
<feature type="domain" description="VOC" evidence="1">
    <location>
        <begin position="137"/>
        <end position="256"/>
    </location>
</feature>
<proteinExistence type="predicted"/>
<evidence type="ECO:0000313" key="3">
    <source>
        <dbReference type="Proteomes" id="UP000516052"/>
    </source>
</evidence>
<name>A0A7H0I8I8_9ACTN</name>
<feature type="domain" description="VOC" evidence="1">
    <location>
        <begin position="10"/>
        <end position="123"/>
    </location>
</feature>
<dbReference type="PANTHER" id="PTHR33993:SF10">
    <property type="entry name" value="CONSERVED PROTEIN"/>
    <property type="match status" value="1"/>
</dbReference>
<dbReference type="InterPro" id="IPR004360">
    <property type="entry name" value="Glyas_Fos-R_dOase_dom"/>
</dbReference>
<reference evidence="2 3" key="1">
    <citation type="submission" date="2020-08" db="EMBL/GenBank/DDBJ databases">
        <title>A novel species.</title>
        <authorList>
            <person name="Gao J."/>
        </authorList>
    </citation>
    <scope>NUCLEOTIDE SEQUENCE [LARGE SCALE GENOMIC DNA]</scope>
    <source>
        <strain evidence="2 3">CRXT-G-22</strain>
    </source>
</reference>
<dbReference type="PANTHER" id="PTHR33993">
    <property type="entry name" value="GLYOXALASE-RELATED"/>
    <property type="match status" value="1"/>
</dbReference>
<protein>
    <submittedName>
        <fullName evidence="2">VOC family protein</fullName>
    </submittedName>
</protein>
<keyword evidence="3" id="KW-1185">Reference proteome</keyword>
<evidence type="ECO:0000259" key="1">
    <source>
        <dbReference type="PROSITE" id="PS51819"/>
    </source>
</evidence>
<dbReference type="EMBL" id="CP060828">
    <property type="protein sequence ID" value="QNP69104.1"/>
    <property type="molecule type" value="Genomic_DNA"/>
</dbReference>
<dbReference type="PROSITE" id="PS51819">
    <property type="entry name" value="VOC"/>
    <property type="match status" value="2"/>
</dbReference>
<dbReference type="Gene3D" id="3.10.180.10">
    <property type="entry name" value="2,3-Dihydroxybiphenyl 1,2-Dioxygenase, domain 1"/>
    <property type="match status" value="2"/>
</dbReference>
<dbReference type="CDD" id="cd07247">
    <property type="entry name" value="SgaA_N_like"/>
    <property type="match status" value="2"/>
</dbReference>
<organism evidence="2 3">
    <name type="scientific">Streptomyces roseirectus</name>
    <dbReference type="NCBI Taxonomy" id="2768066"/>
    <lineage>
        <taxon>Bacteria</taxon>
        <taxon>Bacillati</taxon>
        <taxon>Actinomycetota</taxon>
        <taxon>Actinomycetes</taxon>
        <taxon>Kitasatosporales</taxon>
        <taxon>Streptomycetaceae</taxon>
        <taxon>Streptomyces</taxon>
    </lineage>
</organism>
<dbReference type="KEGG" id="sroi:IAG44_06375"/>
<dbReference type="Pfam" id="PF00903">
    <property type="entry name" value="Glyoxalase"/>
    <property type="match status" value="2"/>
</dbReference>
<dbReference type="InterPro" id="IPR052164">
    <property type="entry name" value="Anthracycline_SecMetBiosynth"/>
</dbReference>
<gene>
    <name evidence="2" type="ORF">IAG44_06375</name>
</gene>
<evidence type="ECO:0000313" key="2">
    <source>
        <dbReference type="EMBL" id="QNP69104.1"/>
    </source>
</evidence>
<sequence>MLTTRFVKGAVNWIDLGTPDVGGASEFYGALFGWRFVSAGPQAGGYGFFQLDGSAVAGGMETTPEQGPPSWTLYFQTPDARATAQAAERAHGRVVVKPMEVMDQGTMAILADEADVVFGLWQPALNPGLGLVNVPGSLCWTELYTADVAAAAAFYHAALGHETSAMPYPGGTYTCVNPEGQGEDAMFAGYVPLADAPDEDSAYWLPYFEVPDTDAAVATAVERGASVRSPAVDLPGVGRFAKLADPYGARFAVITSATEGES</sequence>